<evidence type="ECO:0000313" key="10">
    <source>
        <dbReference type="Proteomes" id="UP000524246"/>
    </source>
</evidence>
<feature type="non-terminal residue" evidence="9">
    <location>
        <position position="166"/>
    </location>
</feature>
<dbReference type="PANTHER" id="PTHR10938">
    <property type="entry name" value="TRANSLATION INITIATION FACTOR IF-3"/>
    <property type="match status" value="1"/>
</dbReference>
<dbReference type="Gene3D" id="3.10.20.80">
    <property type="entry name" value="Translation initiation factor 3 (IF-3), N-terminal domain"/>
    <property type="match status" value="1"/>
</dbReference>
<evidence type="ECO:0000259" key="8">
    <source>
        <dbReference type="Pfam" id="PF05198"/>
    </source>
</evidence>
<evidence type="ECO:0000256" key="3">
    <source>
        <dbReference type="ARBA" id="ARBA00022917"/>
    </source>
</evidence>
<dbReference type="PANTHER" id="PTHR10938:SF0">
    <property type="entry name" value="TRANSLATION INITIATION FACTOR IF-3, MITOCHONDRIAL"/>
    <property type="match status" value="1"/>
</dbReference>
<protein>
    <recommendedName>
        <fullName evidence="4">Translation initiation factor IF-3</fullName>
    </recommendedName>
</protein>
<evidence type="ECO:0000259" key="7">
    <source>
        <dbReference type="Pfam" id="PF00707"/>
    </source>
</evidence>
<dbReference type="Gene3D" id="3.30.110.10">
    <property type="entry name" value="Translation initiation factor 3 (IF-3), C-terminal domain"/>
    <property type="match status" value="1"/>
</dbReference>
<feature type="coiled-coil region" evidence="5">
    <location>
        <begin position="85"/>
        <end position="112"/>
    </location>
</feature>
<evidence type="ECO:0000256" key="4">
    <source>
        <dbReference type="NCBIfam" id="TIGR00168"/>
    </source>
</evidence>
<dbReference type="GO" id="GO:0005737">
    <property type="term" value="C:cytoplasm"/>
    <property type="evidence" value="ECO:0007669"/>
    <property type="project" value="UniProtKB-ARBA"/>
</dbReference>
<dbReference type="GO" id="GO:0032790">
    <property type="term" value="P:ribosome disassembly"/>
    <property type="evidence" value="ECO:0007669"/>
    <property type="project" value="TreeGrafter"/>
</dbReference>
<dbReference type="GO" id="GO:0003743">
    <property type="term" value="F:translation initiation factor activity"/>
    <property type="evidence" value="ECO:0007669"/>
    <property type="project" value="UniProtKB-UniRule"/>
</dbReference>
<feature type="region of interest" description="Disordered" evidence="6">
    <location>
        <begin position="1"/>
        <end position="22"/>
    </location>
</feature>
<dbReference type="InterPro" id="IPR001288">
    <property type="entry name" value="Translation_initiation_fac_3"/>
</dbReference>
<dbReference type="GO" id="GO:0043022">
    <property type="term" value="F:ribosome binding"/>
    <property type="evidence" value="ECO:0007669"/>
    <property type="project" value="TreeGrafter"/>
</dbReference>
<feature type="domain" description="Translation initiation factor 3 N-terminal" evidence="8">
    <location>
        <begin position="28"/>
        <end position="97"/>
    </location>
</feature>
<dbReference type="SUPFAM" id="SSF55200">
    <property type="entry name" value="Translation initiation factor IF3, C-terminal domain"/>
    <property type="match status" value="1"/>
</dbReference>
<dbReference type="Pfam" id="PF05198">
    <property type="entry name" value="IF3_N"/>
    <property type="match status" value="1"/>
</dbReference>
<keyword evidence="2 9" id="KW-0396">Initiation factor</keyword>
<sequence length="166" mass="19176">MNTTSSRPPFRGNPVRNRAQVQPDTHKINEFITAREVRVIAEDGRQLGVLPLSQALAEADKAELDLVEVAPEAKPPVCRLMDYGKFKYREQKKEAEARKKRTENVVKELRIRYRTDTGDLEIKLKHAREFLANGDKVKFSMRFKGREIMYTHLGVEKLNLITERLA</sequence>
<evidence type="ECO:0000256" key="6">
    <source>
        <dbReference type="SAM" id="MobiDB-lite"/>
    </source>
</evidence>
<evidence type="ECO:0000256" key="1">
    <source>
        <dbReference type="ARBA" id="ARBA00005439"/>
    </source>
</evidence>
<comment type="similarity">
    <text evidence="1">Belongs to the IF-3 family.</text>
</comment>
<evidence type="ECO:0000313" key="9">
    <source>
        <dbReference type="EMBL" id="NMC62330.1"/>
    </source>
</evidence>
<dbReference type="InterPro" id="IPR019814">
    <property type="entry name" value="Translation_initiation_fac_3_N"/>
</dbReference>
<dbReference type="FunFam" id="3.10.20.80:FF:000001">
    <property type="entry name" value="Translation initiation factor IF-3"/>
    <property type="match status" value="1"/>
</dbReference>
<dbReference type="InterPro" id="IPR036787">
    <property type="entry name" value="T_IF-3_N_sf"/>
</dbReference>
<keyword evidence="3" id="KW-0648">Protein biosynthesis</keyword>
<dbReference type="AlphaFoldDB" id="A0A7X9FQA5"/>
<dbReference type="NCBIfam" id="TIGR00168">
    <property type="entry name" value="infC"/>
    <property type="match status" value="1"/>
</dbReference>
<dbReference type="InterPro" id="IPR019815">
    <property type="entry name" value="Translation_initiation_fac_3_C"/>
</dbReference>
<gene>
    <name evidence="9" type="ORF">GYA55_04110</name>
</gene>
<dbReference type="EMBL" id="JAAZON010000170">
    <property type="protein sequence ID" value="NMC62330.1"/>
    <property type="molecule type" value="Genomic_DNA"/>
</dbReference>
<comment type="caution">
    <text evidence="9">The sequence shown here is derived from an EMBL/GenBank/DDBJ whole genome shotgun (WGS) entry which is preliminary data.</text>
</comment>
<organism evidence="9 10">
    <name type="scientific">SAR324 cluster bacterium</name>
    <dbReference type="NCBI Taxonomy" id="2024889"/>
    <lineage>
        <taxon>Bacteria</taxon>
        <taxon>Deltaproteobacteria</taxon>
        <taxon>SAR324 cluster</taxon>
    </lineage>
</organism>
<evidence type="ECO:0000256" key="5">
    <source>
        <dbReference type="SAM" id="Coils"/>
    </source>
</evidence>
<evidence type="ECO:0000256" key="2">
    <source>
        <dbReference type="ARBA" id="ARBA00022540"/>
    </source>
</evidence>
<proteinExistence type="inferred from homology"/>
<reference evidence="9 10" key="1">
    <citation type="journal article" date="2020" name="Biotechnol. Biofuels">
        <title>New insights from the biogas microbiome by comprehensive genome-resolved metagenomics of nearly 1600 species originating from multiple anaerobic digesters.</title>
        <authorList>
            <person name="Campanaro S."/>
            <person name="Treu L."/>
            <person name="Rodriguez-R L.M."/>
            <person name="Kovalovszki A."/>
            <person name="Ziels R.M."/>
            <person name="Maus I."/>
            <person name="Zhu X."/>
            <person name="Kougias P.G."/>
            <person name="Basile A."/>
            <person name="Luo G."/>
            <person name="Schluter A."/>
            <person name="Konstantinidis K.T."/>
            <person name="Angelidaki I."/>
        </authorList>
    </citation>
    <scope>NUCLEOTIDE SEQUENCE [LARGE SCALE GENOMIC DNA]</scope>
    <source>
        <strain evidence="9">AS27yjCOA_65</strain>
    </source>
</reference>
<dbReference type="Proteomes" id="UP000524246">
    <property type="component" value="Unassembled WGS sequence"/>
</dbReference>
<dbReference type="SUPFAM" id="SSF54364">
    <property type="entry name" value="Translation initiation factor IF3, N-terminal domain"/>
    <property type="match status" value="1"/>
</dbReference>
<dbReference type="InterPro" id="IPR036788">
    <property type="entry name" value="T_IF-3_C_sf"/>
</dbReference>
<accession>A0A7X9FQA5</accession>
<keyword evidence="5" id="KW-0175">Coiled coil</keyword>
<dbReference type="Pfam" id="PF00707">
    <property type="entry name" value="IF3_C"/>
    <property type="match status" value="1"/>
</dbReference>
<feature type="domain" description="Translation initiation factor 3 C-terminal" evidence="7">
    <location>
        <begin position="105"/>
        <end position="165"/>
    </location>
</feature>
<name>A0A7X9FQA5_9DELT</name>